<organism evidence="2 3">
    <name type="scientific">Cordyceps confragosa</name>
    <name type="common">Lecanicillium lecanii</name>
    <dbReference type="NCBI Taxonomy" id="2714763"/>
    <lineage>
        <taxon>Eukaryota</taxon>
        <taxon>Fungi</taxon>
        <taxon>Dikarya</taxon>
        <taxon>Ascomycota</taxon>
        <taxon>Pezizomycotina</taxon>
        <taxon>Sordariomycetes</taxon>
        <taxon>Hypocreomycetidae</taxon>
        <taxon>Hypocreales</taxon>
        <taxon>Cordycipitaceae</taxon>
        <taxon>Akanthomyces</taxon>
    </lineage>
</organism>
<dbReference type="Gene3D" id="3.90.190.10">
    <property type="entry name" value="Protein tyrosine phosphatase superfamily"/>
    <property type="match status" value="1"/>
</dbReference>
<dbReference type="AlphaFoldDB" id="A0A179I453"/>
<evidence type="ECO:0000313" key="3">
    <source>
        <dbReference type="Proteomes" id="UP000243081"/>
    </source>
</evidence>
<dbReference type="PROSITE" id="PS00383">
    <property type="entry name" value="TYR_PHOSPHATASE_1"/>
    <property type="match status" value="1"/>
</dbReference>
<dbReference type="GO" id="GO:0004721">
    <property type="term" value="F:phosphoprotein phosphatase activity"/>
    <property type="evidence" value="ECO:0007669"/>
    <property type="project" value="InterPro"/>
</dbReference>
<proteinExistence type="predicted"/>
<dbReference type="EMBL" id="LUKN01004257">
    <property type="protein sequence ID" value="OAQ96323.1"/>
    <property type="molecule type" value="Genomic_DNA"/>
</dbReference>
<dbReference type="PANTHER" id="PTHR31126">
    <property type="entry name" value="TYROSINE-PROTEIN PHOSPHATASE"/>
    <property type="match status" value="1"/>
</dbReference>
<keyword evidence="3" id="KW-1185">Reference proteome</keyword>
<sequence>MANRTAAAADGDSDEQTPATPQYFLMVPNYPPTPSRAARRYTLTGFILPPGRSMVAVKEHVLENVSNFRDVGKTVNSFLGKKLVSAFIQLVKLYMYVADTVTSLRVVREGLVYRAGPDFISLEPLHLLMKLAIASDNASPEDMRYLADNIGIRTVIDLRTNTELARQAAKRLKQRLVNPSMPETAHIPGIQYHEIKVTGRNFERHIASLLTWWQFMKFIFLYIFKYHNEAIHTVAENVLVPRGLLGIGRDKLDHSGAEIAEALTLYTSPQTTPVLVHCTQGKDRTGLICCLILMILDIPMSAIEYDYLLTDDGLAREREQLIKEVQSVGLTEAWAYTDRGMMEGLKNHLDDRYGGLDAYLNSIGFDESKRALVRNTLLV</sequence>
<protein>
    <recommendedName>
        <fullName evidence="1">Tyrosine specific protein phosphatases domain-containing protein</fullName>
    </recommendedName>
</protein>
<feature type="domain" description="Tyrosine specific protein phosphatases" evidence="1">
    <location>
        <begin position="257"/>
        <end position="322"/>
    </location>
</feature>
<name>A0A179I453_CORDF</name>
<evidence type="ECO:0000313" key="2">
    <source>
        <dbReference type="EMBL" id="OAQ96323.1"/>
    </source>
</evidence>
<dbReference type="InterPro" id="IPR016130">
    <property type="entry name" value="Tyr_Pase_AS"/>
</dbReference>
<dbReference type="OMA" id="LSWWDFF"/>
<dbReference type="PROSITE" id="PS50056">
    <property type="entry name" value="TYR_PHOSPHATASE_2"/>
    <property type="match status" value="1"/>
</dbReference>
<dbReference type="OrthoDB" id="9988524at2759"/>
<dbReference type="SUPFAM" id="SSF52799">
    <property type="entry name" value="(Phosphotyrosine protein) phosphatases II"/>
    <property type="match status" value="1"/>
</dbReference>
<accession>A0A179I453</accession>
<dbReference type="InterPro" id="IPR026893">
    <property type="entry name" value="Tyr/Ser_Pase_IphP-type"/>
</dbReference>
<dbReference type="InterPro" id="IPR029021">
    <property type="entry name" value="Prot-tyrosine_phosphatase-like"/>
</dbReference>
<comment type="caution">
    <text evidence="2">The sequence shown here is derived from an EMBL/GenBank/DDBJ whole genome shotgun (WGS) entry which is preliminary data.</text>
</comment>
<gene>
    <name evidence="2" type="ORF">LLEC1_00126</name>
</gene>
<evidence type="ECO:0000259" key="1">
    <source>
        <dbReference type="PROSITE" id="PS50056"/>
    </source>
</evidence>
<dbReference type="Proteomes" id="UP000243081">
    <property type="component" value="Unassembled WGS sequence"/>
</dbReference>
<dbReference type="PANTHER" id="PTHR31126:SF10">
    <property type="entry name" value="PROTEIN PHOSPHATASE, PUTATIVE (AFU_ORTHOLOGUE AFUA_6G06650)-RELATED"/>
    <property type="match status" value="1"/>
</dbReference>
<dbReference type="InterPro" id="IPR000387">
    <property type="entry name" value="Tyr_Pase_dom"/>
</dbReference>
<reference evidence="2 3" key="1">
    <citation type="submission" date="2016-03" db="EMBL/GenBank/DDBJ databases">
        <title>Fine-scale spatial genetic structure of a fungal parasite of coffee scale insects.</title>
        <authorList>
            <person name="Jackson D."/>
            <person name="Zemenick K.A."/>
            <person name="Malloure B."/>
            <person name="Quandt C.A."/>
            <person name="James T.Y."/>
        </authorList>
    </citation>
    <scope>NUCLEOTIDE SEQUENCE [LARGE SCALE GENOMIC DNA]</scope>
    <source>
        <strain evidence="2 3">UM487</strain>
    </source>
</reference>
<dbReference type="Pfam" id="PF13350">
    <property type="entry name" value="Y_phosphatase3"/>
    <property type="match status" value="1"/>
</dbReference>